<keyword evidence="1" id="KW-0472">Membrane</keyword>
<evidence type="ECO:0000313" key="3">
    <source>
        <dbReference type="Proteomes" id="UP000024635"/>
    </source>
</evidence>
<dbReference type="EMBL" id="JARK01001483">
    <property type="protein sequence ID" value="EYB96807.1"/>
    <property type="molecule type" value="Genomic_DNA"/>
</dbReference>
<keyword evidence="3" id="KW-1185">Reference proteome</keyword>
<dbReference type="InterPro" id="IPR019422">
    <property type="entry name" value="7TM_GPCR_serpentine_rcpt_Srh"/>
</dbReference>
<dbReference type="Pfam" id="PF10318">
    <property type="entry name" value="7TM_GPCR_Srh"/>
    <property type="match status" value="1"/>
</dbReference>
<reference evidence="3" key="1">
    <citation type="journal article" date="2015" name="Nat. Genet.">
        <title>The genome and transcriptome of the zoonotic hookworm Ancylostoma ceylanicum identify infection-specific gene families.</title>
        <authorList>
            <person name="Schwarz E.M."/>
            <person name="Hu Y."/>
            <person name="Antoshechkin I."/>
            <person name="Miller M.M."/>
            <person name="Sternberg P.W."/>
            <person name="Aroian R.V."/>
        </authorList>
    </citation>
    <scope>NUCLEOTIDE SEQUENCE</scope>
    <source>
        <strain evidence="3">HY135</strain>
    </source>
</reference>
<name>A0A016T293_9BILA</name>
<keyword evidence="1" id="KW-0812">Transmembrane</keyword>
<dbReference type="Proteomes" id="UP000024635">
    <property type="component" value="Unassembled WGS sequence"/>
</dbReference>
<feature type="transmembrane region" description="Helical" evidence="1">
    <location>
        <begin position="84"/>
        <end position="105"/>
    </location>
</feature>
<sequence length="125" mass="14088">MVLPTDHRLQPHLFCIYLFFATLHIVALVVYPLLIFIHEPNQRTAKQQVAQVSVHVCAFALPLFTMVTAIAMNFPSQRLTNMTVYFLGIHGSSGIVAMLAGNGVYRRRIKNILVGLPLLASKRWE</sequence>
<gene>
    <name evidence="2" type="primary">Acey_s0147.g2619</name>
    <name evidence="2" type="ORF">Y032_0147g2619</name>
</gene>
<evidence type="ECO:0000313" key="2">
    <source>
        <dbReference type="EMBL" id="EYB96807.1"/>
    </source>
</evidence>
<evidence type="ECO:0000256" key="1">
    <source>
        <dbReference type="SAM" id="Phobius"/>
    </source>
</evidence>
<dbReference type="AlphaFoldDB" id="A0A016T293"/>
<keyword evidence="1" id="KW-1133">Transmembrane helix</keyword>
<organism evidence="2 3">
    <name type="scientific">Ancylostoma ceylanicum</name>
    <dbReference type="NCBI Taxonomy" id="53326"/>
    <lineage>
        <taxon>Eukaryota</taxon>
        <taxon>Metazoa</taxon>
        <taxon>Ecdysozoa</taxon>
        <taxon>Nematoda</taxon>
        <taxon>Chromadorea</taxon>
        <taxon>Rhabditida</taxon>
        <taxon>Rhabditina</taxon>
        <taxon>Rhabditomorpha</taxon>
        <taxon>Strongyloidea</taxon>
        <taxon>Ancylostomatidae</taxon>
        <taxon>Ancylostomatinae</taxon>
        <taxon>Ancylostoma</taxon>
    </lineage>
</organism>
<feature type="transmembrane region" description="Helical" evidence="1">
    <location>
        <begin position="49"/>
        <end position="72"/>
    </location>
</feature>
<protein>
    <submittedName>
        <fullName evidence="2">Uncharacterized protein</fullName>
    </submittedName>
</protein>
<comment type="caution">
    <text evidence="2">The sequence shown here is derived from an EMBL/GenBank/DDBJ whole genome shotgun (WGS) entry which is preliminary data.</text>
</comment>
<proteinExistence type="predicted"/>
<accession>A0A016T293</accession>
<feature type="transmembrane region" description="Helical" evidence="1">
    <location>
        <begin position="16"/>
        <end position="37"/>
    </location>
</feature>